<name>X1EWE1_9ZZZZ</name>
<keyword evidence="1" id="KW-1133">Transmembrane helix</keyword>
<protein>
    <submittedName>
        <fullName evidence="2">Uncharacterized protein</fullName>
    </submittedName>
</protein>
<proteinExistence type="predicted"/>
<sequence>MKMEIVFKIFWTLVLIIVFVCSIIWIWTHQIDVKETILGFFKKEVERPVDWIATRDENAIYQNGEIVGNVTAKVDETEDKYIFHEICNTSELNKELLFEYRREKLRIIEIGSIIGQENIVTSSGSEIKYNIIRNVVCEKVR</sequence>
<dbReference type="EMBL" id="BARU01000503">
    <property type="protein sequence ID" value="GAH21454.1"/>
    <property type="molecule type" value="Genomic_DNA"/>
</dbReference>
<reference evidence="2" key="1">
    <citation type="journal article" date="2014" name="Front. Microbiol.">
        <title>High frequency of phylogenetically diverse reductive dehalogenase-homologous genes in deep subseafloor sedimentary metagenomes.</title>
        <authorList>
            <person name="Kawai M."/>
            <person name="Futagami T."/>
            <person name="Toyoda A."/>
            <person name="Takaki Y."/>
            <person name="Nishi S."/>
            <person name="Hori S."/>
            <person name="Arai W."/>
            <person name="Tsubouchi T."/>
            <person name="Morono Y."/>
            <person name="Uchiyama I."/>
            <person name="Ito T."/>
            <person name="Fujiyama A."/>
            <person name="Inagaki F."/>
            <person name="Takami H."/>
        </authorList>
    </citation>
    <scope>NUCLEOTIDE SEQUENCE</scope>
    <source>
        <strain evidence="2">Expedition CK06-06</strain>
    </source>
</reference>
<keyword evidence="1" id="KW-0472">Membrane</keyword>
<gene>
    <name evidence="2" type="ORF">S03H2_01661</name>
</gene>
<evidence type="ECO:0000313" key="2">
    <source>
        <dbReference type="EMBL" id="GAH21454.1"/>
    </source>
</evidence>
<accession>X1EWE1</accession>
<comment type="caution">
    <text evidence="2">The sequence shown here is derived from an EMBL/GenBank/DDBJ whole genome shotgun (WGS) entry which is preliminary data.</text>
</comment>
<keyword evidence="1" id="KW-0812">Transmembrane</keyword>
<organism evidence="2">
    <name type="scientific">marine sediment metagenome</name>
    <dbReference type="NCBI Taxonomy" id="412755"/>
    <lineage>
        <taxon>unclassified sequences</taxon>
        <taxon>metagenomes</taxon>
        <taxon>ecological metagenomes</taxon>
    </lineage>
</organism>
<dbReference type="AlphaFoldDB" id="X1EWE1"/>
<evidence type="ECO:0000256" key="1">
    <source>
        <dbReference type="SAM" id="Phobius"/>
    </source>
</evidence>
<feature type="transmembrane region" description="Helical" evidence="1">
    <location>
        <begin position="9"/>
        <end position="27"/>
    </location>
</feature>